<keyword evidence="4" id="KW-1185">Reference proteome</keyword>
<keyword evidence="1" id="KW-1133">Transmembrane helix</keyword>
<name>A0A1C3E881_9GAMM</name>
<dbReference type="AlphaFoldDB" id="A0A1C3E881"/>
<evidence type="ECO:0000313" key="4">
    <source>
        <dbReference type="Proteomes" id="UP000094936"/>
    </source>
</evidence>
<dbReference type="Pfam" id="PF13239">
    <property type="entry name" value="2TM"/>
    <property type="match status" value="1"/>
</dbReference>
<keyword evidence="1" id="KW-0812">Transmembrane</keyword>
<reference evidence="3 4" key="1">
    <citation type="submission" date="2016-05" db="EMBL/GenBank/DDBJ databases">
        <title>Genomic Taxonomy of the Vibrionaceae.</title>
        <authorList>
            <person name="Gomez-Gil B."/>
            <person name="Enciso-Ibarra J."/>
        </authorList>
    </citation>
    <scope>NUCLEOTIDE SEQUENCE [LARGE SCALE GENOMIC DNA]</scope>
    <source>
        <strain evidence="3 4">CAIM 1920</strain>
    </source>
</reference>
<accession>A0A1C3E881</accession>
<keyword evidence="1" id="KW-0472">Membrane</keyword>
<evidence type="ECO:0000259" key="2">
    <source>
        <dbReference type="Pfam" id="PF13239"/>
    </source>
</evidence>
<proteinExistence type="predicted"/>
<protein>
    <recommendedName>
        <fullName evidence="2">2TM domain-containing protein</fullName>
    </recommendedName>
</protein>
<evidence type="ECO:0000256" key="1">
    <source>
        <dbReference type="SAM" id="Phobius"/>
    </source>
</evidence>
<sequence length="95" mass="11155">MDQAMDITHQQKHVMAQVKKIKEFYSHLTHYLLVIGLLFVVNFVIGTEVNWAIYPALGWGVFIVSHAIRAFELFNFLGHDWEKKEVEKRLAKLQE</sequence>
<dbReference type="InterPro" id="IPR025698">
    <property type="entry name" value="2TM_dom"/>
</dbReference>
<feature type="domain" description="2TM" evidence="2">
    <location>
        <begin position="15"/>
        <end position="90"/>
    </location>
</feature>
<gene>
    <name evidence="3" type="ORF">A8L45_22195</name>
</gene>
<dbReference type="STRING" id="1080227.A8L45_22195"/>
<feature type="transmembrane region" description="Helical" evidence="1">
    <location>
        <begin position="28"/>
        <end position="45"/>
    </location>
</feature>
<dbReference type="Proteomes" id="UP000094936">
    <property type="component" value="Unassembled WGS sequence"/>
</dbReference>
<evidence type="ECO:0000313" key="3">
    <source>
        <dbReference type="EMBL" id="ODA29434.1"/>
    </source>
</evidence>
<feature type="transmembrane region" description="Helical" evidence="1">
    <location>
        <begin position="51"/>
        <end position="71"/>
    </location>
</feature>
<dbReference type="EMBL" id="LYBM01000069">
    <property type="protein sequence ID" value="ODA29434.1"/>
    <property type="molecule type" value="Genomic_DNA"/>
</dbReference>
<dbReference type="RefSeq" id="WP_068905537.1">
    <property type="nucleotide sequence ID" value="NZ_JBHUIF010000013.1"/>
</dbReference>
<organism evidence="3 4">
    <name type="scientific">Veronia pacifica</name>
    <dbReference type="NCBI Taxonomy" id="1080227"/>
    <lineage>
        <taxon>Bacteria</taxon>
        <taxon>Pseudomonadati</taxon>
        <taxon>Pseudomonadota</taxon>
        <taxon>Gammaproteobacteria</taxon>
        <taxon>Vibrionales</taxon>
        <taxon>Vibrionaceae</taxon>
        <taxon>Veronia</taxon>
    </lineage>
</organism>
<comment type="caution">
    <text evidence="3">The sequence shown here is derived from an EMBL/GenBank/DDBJ whole genome shotgun (WGS) entry which is preliminary data.</text>
</comment>